<keyword evidence="5" id="KW-1185">Reference proteome</keyword>
<feature type="transmembrane region" description="Helical" evidence="2">
    <location>
        <begin position="166"/>
        <end position="185"/>
    </location>
</feature>
<comment type="caution">
    <text evidence="4">The sequence shown here is derived from an EMBL/GenBank/DDBJ whole genome shotgun (WGS) entry which is preliminary data.</text>
</comment>
<organism evidence="4 5">
    <name type="scientific">Fulvimarina uroteuthidis</name>
    <dbReference type="NCBI Taxonomy" id="3098149"/>
    <lineage>
        <taxon>Bacteria</taxon>
        <taxon>Pseudomonadati</taxon>
        <taxon>Pseudomonadota</taxon>
        <taxon>Alphaproteobacteria</taxon>
        <taxon>Hyphomicrobiales</taxon>
        <taxon>Aurantimonadaceae</taxon>
        <taxon>Fulvimarina</taxon>
    </lineage>
</organism>
<feature type="transmembrane region" description="Helical" evidence="2">
    <location>
        <begin position="52"/>
        <end position="70"/>
    </location>
</feature>
<dbReference type="Proteomes" id="UP001294412">
    <property type="component" value="Unassembled WGS sequence"/>
</dbReference>
<keyword evidence="2" id="KW-0812">Transmembrane</keyword>
<feature type="domain" description="Sulfatase N-terminal" evidence="3">
    <location>
        <begin position="285"/>
        <end position="491"/>
    </location>
</feature>
<protein>
    <submittedName>
        <fullName evidence="4">Sulfatase</fullName>
    </submittedName>
</protein>
<feature type="transmembrane region" description="Helical" evidence="2">
    <location>
        <begin position="132"/>
        <end position="154"/>
    </location>
</feature>
<evidence type="ECO:0000256" key="1">
    <source>
        <dbReference type="SAM" id="MobiDB-lite"/>
    </source>
</evidence>
<reference evidence="4 5" key="1">
    <citation type="submission" date="2023-12" db="EMBL/GenBank/DDBJ databases">
        <title>Description of Novel Strain Fulvimarina sp. 2208YS6-2-32 isolated from Uroteuthis (Photololigo) edulis.</title>
        <authorList>
            <person name="Park J.-S."/>
        </authorList>
    </citation>
    <scope>NUCLEOTIDE SEQUENCE [LARGE SCALE GENOMIC DNA]</scope>
    <source>
        <strain evidence="4 5">2208YS6-2-32</strain>
    </source>
</reference>
<name>A0ABU5I1Y8_9HYPH</name>
<proteinExistence type="predicted"/>
<feature type="transmembrane region" description="Helical" evidence="2">
    <location>
        <begin position="20"/>
        <end position="40"/>
    </location>
</feature>
<accession>A0ABU5I1Y8</accession>
<dbReference type="SUPFAM" id="SSF53649">
    <property type="entry name" value="Alkaline phosphatase-like"/>
    <property type="match status" value="1"/>
</dbReference>
<dbReference type="Pfam" id="PF00884">
    <property type="entry name" value="Sulfatase"/>
    <property type="match status" value="1"/>
</dbReference>
<dbReference type="InterPro" id="IPR000917">
    <property type="entry name" value="Sulfatase_N"/>
</dbReference>
<feature type="region of interest" description="Disordered" evidence="1">
    <location>
        <begin position="551"/>
        <end position="575"/>
    </location>
</feature>
<dbReference type="RefSeq" id="WP_322186816.1">
    <property type="nucleotide sequence ID" value="NZ_JAXLPB010000002.1"/>
</dbReference>
<dbReference type="Gene3D" id="3.40.720.10">
    <property type="entry name" value="Alkaline Phosphatase, subunit A"/>
    <property type="match status" value="1"/>
</dbReference>
<sequence length="575" mass="61391">MSADASHPAHPEPPRRNGGIAAGLRFAAGCLLLAAILFLPERPVDLERFSPGAVPVELLAAIGLVVLAAGSSWLFRASLIVICSLAGIILFLKLADLGTFTAFGRPFNPLLDLIIIKDGWNLLTGTIGRTEAAAVIAAAILAWSATVLLLGYCLAGARRMARAKRMAACGLVVALAAIGVLFARLSPGESARAAILAPTASTYLTTRVALMRRSAIDLAAFEKALEGDPLSDLDEGTLLDALKGRDVYVLFVESYGRTVLADETYRALIAPRLSAIEADLRKAGLAARSGWMTSPTVGGQSWLAHGALLAGLPTTDQSRYDRMIASRRKSLNTLFREAGWHTIGIMPAISMEWPEGGYYGYDELYVANTLGYEGLPFNWVTMPDQFTLAAAKRAADAASGPVMVEAALISSHAPWTPIPRLVPWDDVGDGRIFDAQALAGDPPSVVWAEPDRIRDHYIRSIDYALETIGDFIAKFGEDAVFVVLGDHQPSRLLTGDGAPRDVPFHIIANDRALLERLDGMDLVAAMTPDETSDTMAMWDFRERFVNAMSGAESDGEPGIRPGLVRTGEPAAGGNG</sequence>
<feature type="transmembrane region" description="Helical" evidence="2">
    <location>
        <begin position="77"/>
        <end position="95"/>
    </location>
</feature>
<keyword evidence="2" id="KW-1133">Transmembrane helix</keyword>
<dbReference type="EMBL" id="JAXLPB010000002">
    <property type="protein sequence ID" value="MDY8109378.1"/>
    <property type="molecule type" value="Genomic_DNA"/>
</dbReference>
<evidence type="ECO:0000259" key="3">
    <source>
        <dbReference type="Pfam" id="PF00884"/>
    </source>
</evidence>
<dbReference type="InterPro" id="IPR017850">
    <property type="entry name" value="Alkaline_phosphatase_core_sf"/>
</dbReference>
<gene>
    <name evidence="4" type="ORF">U0C82_09520</name>
</gene>
<evidence type="ECO:0000313" key="5">
    <source>
        <dbReference type="Proteomes" id="UP001294412"/>
    </source>
</evidence>
<keyword evidence="2" id="KW-0472">Membrane</keyword>
<evidence type="ECO:0000313" key="4">
    <source>
        <dbReference type="EMBL" id="MDY8109378.1"/>
    </source>
</evidence>
<evidence type="ECO:0000256" key="2">
    <source>
        <dbReference type="SAM" id="Phobius"/>
    </source>
</evidence>